<dbReference type="InterPro" id="IPR012338">
    <property type="entry name" value="Beta-lactam/transpept-like"/>
</dbReference>
<keyword evidence="4" id="KW-1185">Reference proteome</keyword>
<dbReference type="OrthoDB" id="1185352at2"/>
<dbReference type="Proteomes" id="UP000215214">
    <property type="component" value="Chromosome TJEJU"/>
</dbReference>
<feature type="chain" id="PRO_5013280371" evidence="1">
    <location>
        <begin position="20"/>
        <end position="361"/>
    </location>
</feature>
<keyword evidence="1" id="KW-0732">Signal</keyword>
<evidence type="ECO:0000256" key="1">
    <source>
        <dbReference type="SAM" id="SignalP"/>
    </source>
</evidence>
<dbReference type="KEGG" id="tje:TJEJU_3382"/>
<dbReference type="RefSeq" id="WP_095073977.1">
    <property type="nucleotide sequence ID" value="NZ_LT899436.1"/>
</dbReference>
<feature type="domain" description="Beta-lactamase-related" evidence="2">
    <location>
        <begin position="69"/>
        <end position="334"/>
    </location>
</feature>
<gene>
    <name evidence="3" type="ORF">TJEJU_3382</name>
</gene>
<dbReference type="EMBL" id="LT899436">
    <property type="protein sequence ID" value="SNR17032.1"/>
    <property type="molecule type" value="Genomic_DNA"/>
</dbReference>
<dbReference type="InterPro" id="IPR001466">
    <property type="entry name" value="Beta-lactam-related"/>
</dbReference>
<evidence type="ECO:0000313" key="3">
    <source>
        <dbReference type="EMBL" id="SNR17032.1"/>
    </source>
</evidence>
<protein>
    <submittedName>
        <fullName evidence="3">Beta-lactamase</fullName>
    </submittedName>
</protein>
<proteinExistence type="predicted"/>
<feature type="signal peptide" evidence="1">
    <location>
        <begin position="1"/>
        <end position="19"/>
    </location>
</feature>
<dbReference type="AlphaFoldDB" id="A0A238UD84"/>
<evidence type="ECO:0000313" key="4">
    <source>
        <dbReference type="Proteomes" id="UP000215214"/>
    </source>
</evidence>
<evidence type="ECO:0000259" key="2">
    <source>
        <dbReference type="Pfam" id="PF00144"/>
    </source>
</evidence>
<accession>A0A238UD84</accession>
<dbReference type="Pfam" id="PF00144">
    <property type="entry name" value="Beta-lactamase"/>
    <property type="match status" value="1"/>
</dbReference>
<sequence length="361" mass="40610">MRKLIITLFLSLMLCFVSCNKPSITFGDTNYFPLNDNSEWETVSPESLGWNTAEVPDLYSFLEDSETRALIVLKEGRIVFEEYWGANFENTGAFTRDSRWYWASAGKTLTASLIGIAQGEGLLTISDKTSDHLGAGWTDLPLEKENLVTIKNQLTMTTGFRTNVNLNCYTPQCFKYRVDAGKQWFYHTGTSTVLKSVIENTSGLTYNDFTDQKLETVTGMNGEWIEEDDRNIYWSTARDAARFGLLLSAKGIWRGNRVISGVYMNEMINTSQGINESYGYLTWLNGKSSIVFPGIQTITLRPLSPEAPEDTFAALGKNGQTIAVVPSEDIVVVRFGDEPNQGQLSINYFNDLWEKINKIIN</sequence>
<name>A0A238UD84_9FLAO</name>
<dbReference type="PANTHER" id="PTHR43283">
    <property type="entry name" value="BETA-LACTAMASE-RELATED"/>
    <property type="match status" value="1"/>
</dbReference>
<organism evidence="3 4">
    <name type="scientific">Tenacibaculum jejuense</name>
    <dbReference type="NCBI Taxonomy" id="584609"/>
    <lineage>
        <taxon>Bacteria</taxon>
        <taxon>Pseudomonadati</taxon>
        <taxon>Bacteroidota</taxon>
        <taxon>Flavobacteriia</taxon>
        <taxon>Flavobacteriales</taxon>
        <taxon>Flavobacteriaceae</taxon>
        <taxon>Tenacibaculum</taxon>
    </lineage>
</organism>
<dbReference type="SUPFAM" id="SSF56601">
    <property type="entry name" value="beta-lactamase/transpeptidase-like"/>
    <property type="match status" value="1"/>
</dbReference>
<dbReference type="Gene3D" id="3.40.710.10">
    <property type="entry name" value="DD-peptidase/beta-lactamase superfamily"/>
    <property type="match status" value="1"/>
</dbReference>
<dbReference type="InterPro" id="IPR050789">
    <property type="entry name" value="Diverse_Enzym_Activities"/>
</dbReference>
<reference evidence="3 4" key="1">
    <citation type="submission" date="2017-07" db="EMBL/GenBank/DDBJ databases">
        <authorList>
            <person name="Sun Z.S."/>
            <person name="Albrecht U."/>
            <person name="Echele G."/>
            <person name="Lee C.C."/>
        </authorList>
    </citation>
    <scope>NUCLEOTIDE SEQUENCE [LARGE SCALE GENOMIC DNA]</scope>
    <source>
        <strain evidence="4">type strain: KCTC 22618</strain>
    </source>
</reference>
<dbReference type="PANTHER" id="PTHR43283:SF7">
    <property type="entry name" value="BETA-LACTAMASE-RELATED DOMAIN-CONTAINING PROTEIN"/>
    <property type="match status" value="1"/>
</dbReference>